<name>A0A516SLG8_9NEIS</name>
<evidence type="ECO:0000313" key="3">
    <source>
        <dbReference type="Proteomes" id="UP000317550"/>
    </source>
</evidence>
<dbReference type="EMBL" id="CP041730">
    <property type="protein sequence ID" value="QDQ29011.1"/>
    <property type="molecule type" value="Genomic_DNA"/>
</dbReference>
<sequence>MELTYNAAFNKLCQLVANDEQNIANLTELVKQTSGIVEGAPPNGFHILYSGETPKKERCTDVVKAVGNDPDAVHVIHVGRSEVGKLCNNELFRGALQKAIVRDVLGDRRPQAGDFPALNRRMQEVRNGRNGTVDSSPRFEQPDNAIWDIASRKYVEAAQGDFRVLAPGPIDPLSVFTKSELPALLNNERVGLVDGMSRTGLANILDRSDSVQEGMAVLNAVFSANSLHQVNLTGIAITDFRDYLDLSADRLQDGFKAHTQQDLAALKETCLSEKKGRLFSTQERPASDPAQGYSGRIVAASPLHVVQEIGANCLVAHQKFKLGSPVQIGAKAQIAYDREGAKVLQDQKKQQQSRSATR</sequence>
<protein>
    <recommendedName>
        <fullName evidence="1">KfrB domain-containing protein</fullName>
    </recommendedName>
</protein>
<evidence type="ECO:0000259" key="1">
    <source>
        <dbReference type="Pfam" id="PF18790"/>
    </source>
</evidence>
<keyword evidence="3" id="KW-1185">Reference proteome</keyword>
<gene>
    <name evidence="2" type="ORF">FNU76_23155</name>
</gene>
<dbReference type="AlphaFoldDB" id="A0A516SLG8"/>
<accession>A0A516SLG8</accession>
<evidence type="ECO:0000313" key="2">
    <source>
        <dbReference type="EMBL" id="QDQ29011.1"/>
    </source>
</evidence>
<dbReference type="RefSeq" id="WP_144280393.1">
    <property type="nucleotide sequence ID" value="NZ_CP041730.1"/>
</dbReference>
<proteinExistence type="predicted"/>
<dbReference type="InterPro" id="IPR040782">
    <property type="entry name" value="KfrB"/>
</dbReference>
<dbReference type="Proteomes" id="UP000317550">
    <property type="component" value="Chromosome"/>
</dbReference>
<dbReference type="Pfam" id="PF18790">
    <property type="entry name" value="KfrB"/>
    <property type="match status" value="1"/>
</dbReference>
<organism evidence="2 3">
    <name type="scientific">Chitinimonas arctica</name>
    <dbReference type="NCBI Taxonomy" id="2594795"/>
    <lineage>
        <taxon>Bacteria</taxon>
        <taxon>Pseudomonadati</taxon>
        <taxon>Pseudomonadota</taxon>
        <taxon>Betaproteobacteria</taxon>
        <taxon>Neisseriales</taxon>
        <taxon>Chitinibacteraceae</taxon>
        <taxon>Chitinimonas</taxon>
    </lineage>
</organism>
<feature type="domain" description="KfrB" evidence="1">
    <location>
        <begin position="293"/>
        <end position="344"/>
    </location>
</feature>
<reference evidence="3" key="1">
    <citation type="submission" date="2019-07" db="EMBL/GenBank/DDBJ databases">
        <title>Chitinimonas sp. nov., isolated from Ny-Alesund, arctica soil.</title>
        <authorList>
            <person name="Xu Q."/>
            <person name="Peng F."/>
        </authorList>
    </citation>
    <scope>NUCLEOTIDE SEQUENCE [LARGE SCALE GENOMIC DNA]</scope>
    <source>
        <strain evidence="3">R3-44</strain>
    </source>
</reference>
<dbReference type="KEGG" id="cari:FNU76_23155"/>